<keyword evidence="6" id="KW-0153">Cholesterol metabolism</keyword>
<dbReference type="Pfam" id="PF24006">
    <property type="entry name" value="SCAP_N"/>
    <property type="match status" value="1"/>
</dbReference>
<keyword evidence="10" id="KW-0256">Endoplasmic reticulum</keyword>
<keyword evidence="15 20" id="KW-0472">Membrane</keyword>
<dbReference type="PROSITE" id="PS50156">
    <property type="entry name" value="SSD"/>
    <property type="match status" value="1"/>
</dbReference>
<comment type="similarity">
    <text evidence="4">Belongs to the WD repeat SCAP family.</text>
</comment>
<name>A0AA85A4X2_9TREM</name>
<feature type="transmembrane region" description="Helical" evidence="20">
    <location>
        <begin position="430"/>
        <end position="447"/>
    </location>
</feature>
<dbReference type="Pfam" id="PF12349">
    <property type="entry name" value="Sterol-sensing"/>
    <property type="match status" value="1"/>
</dbReference>
<evidence type="ECO:0000256" key="11">
    <source>
        <dbReference type="ARBA" id="ARBA00022989"/>
    </source>
</evidence>
<dbReference type="Pfam" id="PF00400">
    <property type="entry name" value="WD40"/>
    <property type="match status" value="1"/>
</dbReference>
<dbReference type="PANTHER" id="PTHR46378:SF1">
    <property type="entry name" value="STEROL REGULATORY ELEMENT-BINDING PROTEIN CLEAVAGE-ACTIVATING PROTEIN"/>
    <property type="match status" value="1"/>
</dbReference>
<feature type="transmembrane region" description="Helical" evidence="20">
    <location>
        <begin position="318"/>
        <end position="337"/>
    </location>
</feature>
<dbReference type="GO" id="GO:0008203">
    <property type="term" value="P:cholesterol metabolic process"/>
    <property type="evidence" value="ECO:0007669"/>
    <property type="project" value="UniProtKB-KW"/>
</dbReference>
<comment type="function">
    <text evidence="19">Escort protein required for cholesterol as well as lipid homeostasis. Regulates export of the SCAP-SREBP complex from the endoplasmic reticulum to the Golgi upon low cholesterol, thereby regulating the processing of sterol regulatory element-binding proteins (SREBPs) SREBF1/SREBP1 and SREBF2/SREBP2. At high sterol concentrations, formation of a ternary complex with INSIG (INSIG1 or INSIG2) leads to mask the ER export signal in SCAP, promoting retention of the complex in the endoplasmic reticulum. Low sterol concentrations trigger release of INSIG, a conformational change in the SSD domain of SCAP, unmasking of the ER export signal, promoting recruitment into COPII-coated vesicles and transport of the SCAP-SREBP to the Golgi: in the Golgi, SREBPs are then processed, releasing the transcription factor fragment of SREBPs from the membrane, its import into the nucleus and up-regulation of LDLR, INSIG1 and the mevalonate pathway. Binds cholesterol via its SSD domain.</text>
</comment>
<evidence type="ECO:0000256" key="16">
    <source>
        <dbReference type="ARBA" id="ARBA00023166"/>
    </source>
</evidence>
<evidence type="ECO:0000259" key="21">
    <source>
        <dbReference type="PROSITE" id="PS50156"/>
    </source>
</evidence>
<comment type="subcellular location">
    <subcellularLocation>
        <location evidence="2">Cytoplasmic vesicle</location>
        <location evidence="2">COPII-coated vesicle membrane</location>
        <topology evidence="2">Multi-pass membrane protein</topology>
    </subcellularLocation>
    <subcellularLocation>
        <location evidence="1">Endoplasmic reticulum membrane</location>
        <topology evidence="1">Multi-pass membrane protein</topology>
    </subcellularLocation>
    <subcellularLocation>
        <location evidence="3">Golgi apparatus membrane</location>
        <topology evidence="3">Multi-pass membrane protein</topology>
    </subcellularLocation>
</comment>
<reference evidence="23" key="1">
    <citation type="submission" date="2023-11" db="UniProtKB">
        <authorList>
            <consortium name="WormBaseParasite"/>
        </authorList>
    </citation>
    <scope>IDENTIFICATION</scope>
</reference>
<evidence type="ECO:0000256" key="1">
    <source>
        <dbReference type="ARBA" id="ARBA00004477"/>
    </source>
</evidence>
<feature type="transmembrane region" description="Helical" evidence="20">
    <location>
        <begin position="634"/>
        <end position="664"/>
    </location>
</feature>
<dbReference type="InterPro" id="IPR001680">
    <property type="entry name" value="WD40_rpt"/>
</dbReference>
<evidence type="ECO:0000256" key="12">
    <source>
        <dbReference type="ARBA" id="ARBA00023034"/>
    </source>
</evidence>
<feature type="transmembrane region" description="Helical" evidence="20">
    <location>
        <begin position="388"/>
        <end position="410"/>
    </location>
</feature>
<evidence type="ECO:0000256" key="20">
    <source>
        <dbReference type="SAM" id="Phobius"/>
    </source>
</evidence>
<evidence type="ECO:0000256" key="18">
    <source>
        <dbReference type="ARBA" id="ARBA00023221"/>
    </source>
</evidence>
<evidence type="ECO:0000256" key="14">
    <source>
        <dbReference type="ARBA" id="ARBA00023121"/>
    </source>
</evidence>
<keyword evidence="7" id="KW-0853">WD repeat</keyword>
<dbReference type="SUPFAM" id="SSF50978">
    <property type="entry name" value="WD40 repeat-like"/>
    <property type="match status" value="2"/>
</dbReference>
<dbReference type="WBParaSite" id="SMRG1_64930.3">
    <property type="protein sequence ID" value="SMRG1_64930.3"/>
    <property type="gene ID" value="SMRG1_64930"/>
</dbReference>
<evidence type="ECO:0000256" key="2">
    <source>
        <dbReference type="ARBA" id="ARBA00004557"/>
    </source>
</evidence>
<evidence type="ECO:0000256" key="19">
    <source>
        <dbReference type="ARBA" id="ARBA00045958"/>
    </source>
</evidence>
<keyword evidence="13" id="KW-0443">Lipid metabolism</keyword>
<keyword evidence="8 20" id="KW-0812">Transmembrane</keyword>
<keyword evidence="17" id="KW-0325">Glycoprotein</keyword>
<dbReference type="Proteomes" id="UP000050790">
    <property type="component" value="Unassembled WGS sequence"/>
</dbReference>
<evidence type="ECO:0000256" key="5">
    <source>
        <dbReference type="ARBA" id="ARBA00019541"/>
    </source>
</evidence>
<keyword evidence="14" id="KW-0446">Lipid-binding</keyword>
<dbReference type="InterPro" id="IPR057041">
    <property type="entry name" value="SCAP_N"/>
</dbReference>
<dbReference type="InterPro" id="IPR000731">
    <property type="entry name" value="SSD"/>
</dbReference>
<dbReference type="GO" id="GO:0032934">
    <property type="term" value="F:sterol binding"/>
    <property type="evidence" value="ECO:0007669"/>
    <property type="project" value="InterPro"/>
</dbReference>
<proteinExistence type="inferred from homology"/>
<keyword evidence="11 20" id="KW-1133">Transmembrane helix</keyword>
<evidence type="ECO:0000256" key="13">
    <source>
        <dbReference type="ARBA" id="ARBA00023098"/>
    </source>
</evidence>
<feature type="transmembrane region" description="Helical" evidence="20">
    <location>
        <begin position="454"/>
        <end position="479"/>
    </location>
</feature>
<dbReference type="PANTHER" id="PTHR46378">
    <property type="entry name" value="STEROL REGULATORY ELEMENT-BINDING PROTEIN CLEAVAGE-ACTIVATING PROTEIN"/>
    <property type="match status" value="1"/>
</dbReference>
<evidence type="ECO:0000256" key="3">
    <source>
        <dbReference type="ARBA" id="ARBA00004653"/>
    </source>
</evidence>
<evidence type="ECO:0000256" key="9">
    <source>
        <dbReference type="ARBA" id="ARBA00022737"/>
    </source>
</evidence>
<evidence type="ECO:0000256" key="4">
    <source>
        <dbReference type="ARBA" id="ARBA00007410"/>
    </source>
</evidence>
<dbReference type="GO" id="GO:0000139">
    <property type="term" value="C:Golgi membrane"/>
    <property type="evidence" value="ECO:0007669"/>
    <property type="project" value="UniProtKB-SubCell"/>
</dbReference>
<sequence length="1562" mass="176526">MSLFSQFLPSDVLVERFKLKISRVYYNHGLFISSHPAPVITTVCILMIFLCYPLTQLPLVKEVPIHRAVVRDDEFQSFKDSRYVFCSFLCFPVKKQTHDDENKSLGYMLQIVIHSKIITRTPKCHINHETIVHLLQQSNEIVELVHQFKSSGDGNTPGGQTFDDICFQVEDRAVNEVENSETIKNVLPTFGCLMLAPSFLLVDRLGVIQSHQPSVLSRIKLAASGNLLDLLFGLPWKTTGLSKLSMCSRERTVTYALTLVFREYKPSFFSELRDYLIDTMENLHKDANSIETRKLNDTSNTASVGHIFLVWYSDRSYFADYAPLLFIYVILLLYVYFSVRKLEMVKSKWGLALSACVTVAASLFMSIGLCVTIGLVMPTLNGSEVFPYLVVLIGFENVIVLTKSVVATPVDLPVKYRIAEGLSKESWSHTKLYFTGLLLLGLGFLTFHPTMQEFCLFAVVGLTTDFFLQLFFFVTILSVDIRRMELSDLMLEYPVHSFMQEPQMIPPFYSFTSPLSSSTSLSSSLDMMMTESSCKIEKPSSSFTEMSNKKETRISNKYLAYILSFISNLSFMLFRPVKAIFRRTRLSFMRGHRRQVSAAQTAAYLASDGQTSQNVPRRLRVLRCWAKSRLIQRVLMFVFSVWVIMILIHAVDIVQLFLNIYVYISSLLLQSSTSHSWFTLSSYTSDNDHYNTITTTVVNSSDMNGHYIPLSVSEPPFMNSSVFPSSSFVNSSIQSDSQENLFNIKNVSMIGQEDSVGEHMNVSLDQHEIDLHDDHHFLHERDISIQFNVGVDDDIKSQINMLNIVHHLQLDEMTQNNFTWNTMFIWNYLAYSYWPSLAKHYNLSLVGCHLALLEPVHLKYKIHMIDPDQGIEKSDIQSDQKESISYVSFENERTLDEHNHLHFINDDNNILISNVERKRLHASSTSPGGFTGWTARLGLTASMLGTSLLGCSLVLLLTCLGMICLQSRSSNSTKREPIIRVLPLTIDLINNVTTTDSMDSDYDQHDCLLSPEWTVACGQVYYKDKNGDVCPHGLLAVTSVRSYIRIKSYHSRVIQLWCADSGNLLFDLKRYSEEANTRRENLTSSVACRKFSTIWCMDFLPQGLLVVGCSDGTIEIWNCESGQLLDILCLNNINNDHLLVKKETQNSSSISNSKIHPGGITIMKIIDESRFCIGTSHGVVAYFNVVYTKGNLLPTFSLIRQWHSHSRAISQLDYLKYFNKNAVDNPNDLLTNINLNHIAVLIISGSEDGCIKFYSSEYGSPLFHCAVDTTPVLCMNLNRLALGVSHASGSLYVCCLELLQTTTTNNGVNLKAKNQIESLEIRLIDLSLLSNGFGISSEIQQFSASSSTSGKVQNKKVSSYNRLGSINLRLFMRSDRYSDKTQKSCNSLSTLANYRLVTYDMDGSVVIWDLQHKCIIRSFKANLSTFNMSSLLLSVDGRVVFGDQSYLRVVNPWTAKYERSVQLLPPSSVNMRNPNSSNYSHISALLRRWIKELVPLGVTGGDFESFKSSELYLITNRNDEQGKLSTIINMKMPIRTGGSYVISIADGGRILVVVPVSTIKFD</sequence>
<keyword evidence="12" id="KW-0333">Golgi apparatus</keyword>
<organism evidence="22 23">
    <name type="scientific">Schistosoma margrebowiei</name>
    <dbReference type="NCBI Taxonomy" id="48269"/>
    <lineage>
        <taxon>Eukaryota</taxon>
        <taxon>Metazoa</taxon>
        <taxon>Spiralia</taxon>
        <taxon>Lophotrochozoa</taxon>
        <taxon>Platyhelminthes</taxon>
        <taxon>Trematoda</taxon>
        <taxon>Digenea</taxon>
        <taxon>Strigeidida</taxon>
        <taxon>Schistosomatoidea</taxon>
        <taxon>Schistosomatidae</taxon>
        <taxon>Schistosoma</taxon>
    </lineage>
</organism>
<dbReference type="InterPro" id="IPR030225">
    <property type="entry name" value="SCAP"/>
</dbReference>
<evidence type="ECO:0000256" key="15">
    <source>
        <dbReference type="ARBA" id="ARBA00023136"/>
    </source>
</evidence>
<dbReference type="GO" id="GO:0032933">
    <property type="term" value="P:SREBP signaling pathway"/>
    <property type="evidence" value="ECO:0007669"/>
    <property type="project" value="InterPro"/>
</dbReference>
<accession>A0AA85A4X2</accession>
<dbReference type="InterPro" id="IPR053958">
    <property type="entry name" value="HMGCR/SNAP/NPC1-like_SSD"/>
</dbReference>
<evidence type="ECO:0000256" key="8">
    <source>
        <dbReference type="ARBA" id="ARBA00022692"/>
    </source>
</evidence>
<feature type="transmembrane region" description="Helical" evidence="20">
    <location>
        <begin position="349"/>
        <end position="376"/>
    </location>
</feature>
<dbReference type="GO" id="GO:0012507">
    <property type="term" value="C:ER to Golgi transport vesicle membrane"/>
    <property type="evidence" value="ECO:0007669"/>
    <property type="project" value="UniProtKB-SubCell"/>
</dbReference>
<dbReference type="InterPro" id="IPR015943">
    <property type="entry name" value="WD40/YVTN_repeat-like_dom_sf"/>
</dbReference>
<dbReference type="InterPro" id="IPR036322">
    <property type="entry name" value="WD40_repeat_dom_sf"/>
</dbReference>
<dbReference type="GO" id="GO:0045540">
    <property type="term" value="P:regulation of cholesterol biosynthetic process"/>
    <property type="evidence" value="ECO:0007669"/>
    <property type="project" value="TreeGrafter"/>
</dbReference>
<dbReference type="Gene3D" id="2.130.10.10">
    <property type="entry name" value="YVTN repeat-like/Quinoprotein amine dehydrogenase"/>
    <property type="match status" value="1"/>
</dbReference>
<evidence type="ECO:0000256" key="10">
    <source>
        <dbReference type="ARBA" id="ARBA00022824"/>
    </source>
</evidence>
<keyword evidence="9" id="KW-0677">Repeat</keyword>
<evidence type="ECO:0000313" key="22">
    <source>
        <dbReference type="Proteomes" id="UP000050790"/>
    </source>
</evidence>
<dbReference type="GO" id="GO:0005789">
    <property type="term" value="C:endoplasmic reticulum membrane"/>
    <property type="evidence" value="ECO:0007669"/>
    <property type="project" value="UniProtKB-SubCell"/>
</dbReference>
<protein>
    <recommendedName>
        <fullName evidence="5">Sterol regulatory element-binding protein cleavage-activating protein</fullName>
    </recommendedName>
</protein>
<feature type="domain" description="SSD" evidence="21">
    <location>
        <begin position="320"/>
        <end position="479"/>
    </location>
</feature>
<evidence type="ECO:0000313" key="23">
    <source>
        <dbReference type="WBParaSite" id="SMRG1_64930.3"/>
    </source>
</evidence>
<dbReference type="SMART" id="SM00320">
    <property type="entry name" value="WD40"/>
    <property type="match status" value="3"/>
</dbReference>
<evidence type="ECO:0000256" key="17">
    <source>
        <dbReference type="ARBA" id="ARBA00023180"/>
    </source>
</evidence>
<keyword evidence="18" id="KW-0753">Steroid metabolism</keyword>
<keyword evidence="16" id="KW-1207">Sterol metabolism</keyword>
<evidence type="ECO:0000256" key="6">
    <source>
        <dbReference type="ARBA" id="ARBA00022548"/>
    </source>
</evidence>
<evidence type="ECO:0000256" key="7">
    <source>
        <dbReference type="ARBA" id="ARBA00022574"/>
    </source>
</evidence>
<dbReference type="GO" id="GO:0032936">
    <property type="term" value="C:SREBP-SCAP complex"/>
    <property type="evidence" value="ECO:0007669"/>
    <property type="project" value="TreeGrafter"/>
</dbReference>